<evidence type="ECO:0000259" key="13">
    <source>
        <dbReference type="Pfam" id="PF00370"/>
    </source>
</evidence>
<accession>A0A7I8VWN4</accession>
<dbReference type="GO" id="GO:0005524">
    <property type="term" value="F:ATP binding"/>
    <property type="evidence" value="ECO:0007669"/>
    <property type="project" value="UniProtKB-KW"/>
</dbReference>
<dbReference type="GO" id="GO:0006163">
    <property type="term" value="P:purine nucleotide metabolic process"/>
    <property type="evidence" value="ECO:0007669"/>
    <property type="project" value="UniProtKB-ARBA"/>
</dbReference>
<evidence type="ECO:0000256" key="4">
    <source>
        <dbReference type="ARBA" id="ARBA00022679"/>
    </source>
</evidence>
<organism evidence="14 15">
    <name type="scientific">Dimorphilus gyrociliatus</name>
    <dbReference type="NCBI Taxonomy" id="2664684"/>
    <lineage>
        <taxon>Eukaryota</taxon>
        <taxon>Metazoa</taxon>
        <taxon>Spiralia</taxon>
        <taxon>Lophotrochozoa</taxon>
        <taxon>Annelida</taxon>
        <taxon>Polychaeta</taxon>
        <taxon>Polychaeta incertae sedis</taxon>
        <taxon>Dinophilidae</taxon>
        <taxon>Dimorphilus</taxon>
    </lineage>
</organism>
<dbReference type="GO" id="GO:0050277">
    <property type="term" value="F:sedoheptulokinase activity"/>
    <property type="evidence" value="ECO:0007669"/>
    <property type="project" value="UniProtKB-EC"/>
</dbReference>
<keyword evidence="3" id="KW-0963">Cytoplasm</keyword>
<dbReference type="GO" id="GO:0071396">
    <property type="term" value="P:cellular response to lipid"/>
    <property type="evidence" value="ECO:0007669"/>
    <property type="project" value="UniProtKB-ARBA"/>
</dbReference>
<dbReference type="InterPro" id="IPR018484">
    <property type="entry name" value="FGGY_N"/>
</dbReference>
<reference evidence="14 15" key="1">
    <citation type="submission" date="2020-08" db="EMBL/GenBank/DDBJ databases">
        <authorList>
            <person name="Hejnol A."/>
        </authorList>
    </citation>
    <scope>NUCLEOTIDE SEQUENCE [LARGE SCALE GENOMIC DNA]</scope>
</reference>
<dbReference type="InterPro" id="IPR043129">
    <property type="entry name" value="ATPase_NBD"/>
</dbReference>
<dbReference type="GO" id="GO:0009617">
    <property type="term" value="P:response to bacterium"/>
    <property type="evidence" value="ECO:0007669"/>
    <property type="project" value="UniProtKB-ARBA"/>
</dbReference>
<dbReference type="InterPro" id="IPR000577">
    <property type="entry name" value="Carb_kinase_FGGY"/>
</dbReference>
<evidence type="ECO:0000256" key="1">
    <source>
        <dbReference type="ARBA" id="ARBA00004496"/>
    </source>
</evidence>
<evidence type="ECO:0000256" key="8">
    <source>
        <dbReference type="ARBA" id="ARBA00052736"/>
    </source>
</evidence>
<keyword evidence="5" id="KW-0547">Nucleotide-binding</keyword>
<evidence type="ECO:0000313" key="15">
    <source>
        <dbReference type="Proteomes" id="UP000549394"/>
    </source>
</evidence>
<dbReference type="GO" id="GO:1901135">
    <property type="term" value="P:carbohydrate derivative metabolic process"/>
    <property type="evidence" value="ECO:0007669"/>
    <property type="project" value="UniProtKB-ARBA"/>
</dbReference>
<dbReference type="FunFam" id="3.30.420.40:FF:000132">
    <property type="entry name" value="Sedoheptulokinase"/>
    <property type="match status" value="1"/>
</dbReference>
<comment type="subcellular location">
    <subcellularLocation>
        <location evidence="1">Cytoplasm</location>
    </subcellularLocation>
</comment>
<protein>
    <recommendedName>
        <fullName evidence="11">Sedoheptulokinase</fullName>
        <ecNumber evidence="10">2.7.1.14</ecNumber>
    </recommendedName>
    <alternativeName>
        <fullName evidence="12">Carbohydrate kinase-like protein</fullName>
    </alternativeName>
</protein>
<dbReference type="PANTHER" id="PTHR10196">
    <property type="entry name" value="SUGAR KINASE"/>
    <property type="match status" value="1"/>
</dbReference>
<evidence type="ECO:0000256" key="6">
    <source>
        <dbReference type="ARBA" id="ARBA00022777"/>
    </source>
</evidence>
<keyword evidence="15" id="KW-1185">Reference proteome</keyword>
<dbReference type="GO" id="GO:0046496">
    <property type="term" value="P:nicotinamide nucleotide metabolic process"/>
    <property type="evidence" value="ECO:0007669"/>
    <property type="project" value="UniProtKB-ARBA"/>
</dbReference>
<keyword evidence="4" id="KW-0808">Transferase</keyword>
<evidence type="ECO:0000256" key="2">
    <source>
        <dbReference type="ARBA" id="ARBA00009156"/>
    </source>
</evidence>
<evidence type="ECO:0000256" key="3">
    <source>
        <dbReference type="ARBA" id="ARBA00022490"/>
    </source>
</evidence>
<feature type="domain" description="Carbohydrate kinase FGGY N-terminal" evidence="13">
    <location>
        <begin position="5"/>
        <end position="250"/>
    </location>
</feature>
<dbReference type="Proteomes" id="UP000549394">
    <property type="component" value="Unassembled WGS sequence"/>
</dbReference>
<dbReference type="GO" id="GO:0005829">
    <property type="term" value="C:cytosol"/>
    <property type="evidence" value="ECO:0007669"/>
    <property type="project" value="TreeGrafter"/>
</dbReference>
<evidence type="ECO:0000313" key="14">
    <source>
        <dbReference type="EMBL" id="CAD5120318.1"/>
    </source>
</evidence>
<comment type="caution">
    <text evidence="14">The sequence shown here is derived from an EMBL/GenBank/DDBJ whole genome shotgun (WGS) entry which is preliminary data.</text>
</comment>
<dbReference type="PANTHER" id="PTHR10196:SF67">
    <property type="entry name" value="SEDOHEPTULOKINASE"/>
    <property type="match status" value="1"/>
</dbReference>
<gene>
    <name evidence="14" type="ORF">DGYR_LOCUS8428</name>
</gene>
<dbReference type="SUPFAM" id="SSF53067">
    <property type="entry name" value="Actin-like ATPase domain"/>
    <property type="match status" value="2"/>
</dbReference>
<dbReference type="Gene3D" id="3.30.420.40">
    <property type="match status" value="2"/>
</dbReference>
<evidence type="ECO:0000256" key="9">
    <source>
        <dbReference type="ARBA" id="ARBA00057196"/>
    </source>
</evidence>
<dbReference type="Pfam" id="PF00370">
    <property type="entry name" value="FGGY_N"/>
    <property type="match status" value="1"/>
</dbReference>
<evidence type="ECO:0000256" key="7">
    <source>
        <dbReference type="ARBA" id="ARBA00022840"/>
    </source>
</evidence>
<dbReference type="EC" id="2.7.1.14" evidence="10"/>
<dbReference type="AlphaFoldDB" id="A0A7I8VWN4"/>
<comment type="similarity">
    <text evidence="2">Belongs to the FGGY kinase family.</text>
</comment>
<name>A0A7I8VWN4_9ANNE</name>
<sequence length="463" mass="50442">MGKLLLGIDIGTTSVKTVLVDGTTGELIKSQSRETQATKNTSIAGGNEQDVSKILTALQFCLSTLPKEKLLNVYKIGVAGQMHGVVLWKSDTSWSRNSYGRFELSSNNVSSLYTWQDTRAGPDFLASLPRPDSHLGLSTGYGCVTLLWLKENRVNCLENYDCAGTVQDMVVCMLTDLKRPVTSTHNAASWGYYNAVGKQWNSDILKRQGLREELLPDVKEAGEEAGKLCCNWYEIPENTPVGVAMGDLQCSIRARLSKRSDAVLNISTSAQLAFEMHDGFEPSVKKEELTSTVDYLPYFGSRYVAVAASLSGGNVMAAFVRTLQQWTHELGVSVPQAKIWTTLLSQTPRESDLTVVPTLFGERHSPSVRAKVDNITTDNTSLSSVFSAICKGVVCNLHSMMPRHVLLAAAVKRIVGSGSVLARNHLVRQYVEGIYQLPLVISSDTQADAAVGAAYAVGNFYAN</sequence>
<dbReference type="EMBL" id="CAJFCJ010000012">
    <property type="protein sequence ID" value="CAD5120318.1"/>
    <property type="molecule type" value="Genomic_DNA"/>
</dbReference>
<evidence type="ECO:0000256" key="11">
    <source>
        <dbReference type="ARBA" id="ARBA00069425"/>
    </source>
</evidence>
<keyword evidence="7" id="KW-0067">ATP-binding</keyword>
<dbReference type="PIRSF" id="PIRSF000538">
    <property type="entry name" value="GlpK"/>
    <property type="match status" value="1"/>
</dbReference>
<dbReference type="GO" id="GO:0006091">
    <property type="term" value="P:generation of precursor metabolites and energy"/>
    <property type="evidence" value="ECO:0007669"/>
    <property type="project" value="UniProtKB-ARBA"/>
</dbReference>
<comment type="function">
    <text evidence="9">Acts as a modulator of macrophage activation through control of glucose metabolism.</text>
</comment>
<dbReference type="GO" id="GO:0006071">
    <property type="term" value="P:glycerol metabolic process"/>
    <property type="evidence" value="ECO:0007669"/>
    <property type="project" value="TreeGrafter"/>
</dbReference>
<dbReference type="FunFam" id="3.30.420.40:FF:000111">
    <property type="entry name" value="Sedoheptulokinase"/>
    <property type="match status" value="1"/>
</dbReference>
<dbReference type="GO" id="GO:1901701">
    <property type="term" value="P:cellular response to oxygen-containing compound"/>
    <property type="evidence" value="ECO:0007669"/>
    <property type="project" value="UniProtKB-ARBA"/>
</dbReference>
<dbReference type="CDD" id="cd07777">
    <property type="entry name" value="ASKHA_NBD_FGGY_SHK"/>
    <property type="match status" value="1"/>
</dbReference>
<evidence type="ECO:0000256" key="12">
    <source>
        <dbReference type="ARBA" id="ARBA00076706"/>
    </source>
</evidence>
<comment type="catalytic activity">
    <reaction evidence="8">
        <text>sedoheptulose + ATP = D-sedoheptulose 7-phosphate + ADP + H(+)</text>
        <dbReference type="Rhea" id="RHEA:23844"/>
        <dbReference type="ChEBI" id="CHEBI:15378"/>
        <dbReference type="ChEBI" id="CHEBI:16802"/>
        <dbReference type="ChEBI" id="CHEBI:30616"/>
        <dbReference type="ChEBI" id="CHEBI:57483"/>
        <dbReference type="ChEBI" id="CHEBI:456216"/>
        <dbReference type="EC" id="2.7.1.14"/>
    </reaction>
</comment>
<evidence type="ECO:0000256" key="10">
    <source>
        <dbReference type="ARBA" id="ARBA00066341"/>
    </source>
</evidence>
<keyword evidence="6" id="KW-0418">Kinase</keyword>
<evidence type="ECO:0000256" key="5">
    <source>
        <dbReference type="ARBA" id="ARBA00022741"/>
    </source>
</evidence>
<proteinExistence type="inferred from homology"/>
<dbReference type="OrthoDB" id="10264182at2759"/>